<dbReference type="OrthoDB" id="5785287at2"/>
<evidence type="ECO:0000313" key="2">
    <source>
        <dbReference type="Proteomes" id="UP000002383"/>
    </source>
</evidence>
<dbReference type="Proteomes" id="UP000002383">
    <property type="component" value="Chromosome"/>
</dbReference>
<reference evidence="1 2" key="1">
    <citation type="journal article" date="2011" name="Stand. Genomic Sci.">
        <title>Complete genome sequence of 'Thioalkalivibrio sulfidophilus' HL-EbGr7.</title>
        <authorList>
            <person name="Muyzer G."/>
            <person name="Sorokin D.Y."/>
            <person name="Mavromatis K."/>
            <person name="Lapidus A."/>
            <person name="Clum A."/>
            <person name="Ivanova N."/>
            <person name="Pati A."/>
            <person name="d'Haeseleer P."/>
            <person name="Woyke T."/>
            <person name="Kyrpides N.C."/>
        </authorList>
    </citation>
    <scope>NUCLEOTIDE SEQUENCE [LARGE SCALE GENOMIC DNA]</scope>
    <source>
        <strain evidence="1 2">HL-EbGR7</strain>
    </source>
</reference>
<dbReference type="STRING" id="396588.Tgr7_1736"/>
<dbReference type="HOGENOM" id="CLU_1844200_0_0_6"/>
<accession>B8GSB4</accession>
<gene>
    <name evidence="1" type="ordered locus">Tgr7_1736</name>
</gene>
<protein>
    <submittedName>
        <fullName evidence="1">Uncharacterized protein</fullName>
    </submittedName>
</protein>
<proteinExistence type="predicted"/>
<sequence length="139" mass="15653" precursor="true">MVKHQNLTGTRASTLRSIRRRSRTGVLPFALFVTLTGGQLIADTDPYLSAIEREASVLDTPANAQRLDPTDTRPASVRARDFMTPGMGLEDFEAELERRFPGTSMIYKSLAGDIRLTIYEGYRQDNRIAVIRRQIAYSM</sequence>
<keyword evidence="2" id="KW-1185">Reference proteome</keyword>
<dbReference type="EMBL" id="CP001339">
    <property type="protein sequence ID" value="ACL72818.1"/>
    <property type="molecule type" value="Genomic_DNA"/>
</dbReference>
<evidence type="ECO:0000313" key="1">
    <source>
        <dbReference type="EMBL" id="ACL72818.1"/>
    </source>
</evidence>
<organism evidence="1 2">
    <name type="scientific">Thioalkalivibrio sulfidiphilus (strain HL-EbGR7)</name>
    <dbReference type="NCBI Taxonomy" id="396588"/>
    <lineage>
        <taxon>Bacteria</taxon>
        <taxon>Pseudomonadati</taxon>
        <taxon>Pseudomonadota</taxon>
        <taxon>Gammaproteobacteria</taxon>
        <taxon>Chromatiales</taxon>
        <taxon>Ectothiorhodospiraceae</taxon>
        <taxon>Thioalkalivibrio</taxon>
    </lineage>
</organism>
<dbReference type="AlphaFoldDB" id="B8GSB4"/>
<name>B8GSB4_THISH</name>
<dbReference type="RefSeq" id="WP_012638300.1">
    <property type="nucleotide sequence ID" value="NC_011901.1"/>
</dbReference>
<dbReference type="KEGG" id="tgr:Tgr7_1736"/>